<dbReference type="CDD" id="cd02440">
    <property type="entry name" value="AdoMet_MTases"/>
    <property type="match status" value="1"/>
</dbReference>
<evidence type="ECO:0000313" key="2">
    <source>
        <dbReference type="EMBL" id="ATG54677.1"/>
    </source>
</evidence>
<dbReference type="Gene3D" id="3.40.50.150">
    <property type="entry name" value="Vaccinia Virus protein VP39"/>
    <property type="match status" value="1"/>
</dbReference>
<name>A0A291GWV5_9MICO</name>
<dbReference type="EMBL" id="CP023564">
    <property type="protein sequence ID" value="ATG54677.1"/>
    <property type="molecule type" value="Genomic_DNA"/>
</dbReference>
<dbReference type="Pfam" id="PF08242">
    <property type="entry name" value="Methyltransf_12"/>
    <property type="match status" value="1"/>
</dbReference>
<dbReference type="InterPro" id="IPR029063">
    <property type="entry name" value="SAM-dependent_MTases_sf"/>
</dbReference>
<reference evidence="2 3" key="1">
    <citation type="journal article" date="2014" name="Int. J. Syst. Evol. Microbiol.">
        <title>Brachybacterium ginsengisoli sp. nov., isolated from soil of a ginseng field.</title>
        <authorList>
            <person name="Hoang V.A."/>
            <person name="Kim Y.J."/>
            <person name="Nguyen N.L."/>
            <person name="Yang D.C."/>
        </authorList>
    </citation>
    <scope>NUCLEOTIDE SEQUENCE [LARGE SCALE GENOMIC DNA]</scope>
    <source>
        <strain evidence="2 3">DCY80</strain>
    </source>
</reference>
<organism evidence="2 3">
    <name type="scientific">Brachybacterium ginsengisoli</name>
    <dbReference type="NCBI Taxonomy" id="1331682"/>
    <lineage>
        <taxon>Bacteria</taxon>
        <taxon>Bacillati</taxon>
        <taxon>Actinomycetota</taxon>
        <taxon>Actinomycetes</taxon>
        <taxon>Micrococcales</taxon>
        <taxon>Dermabacteraceae</taxon>
        <taxon>Brachybacterium</taxon>
    </lineage>
</organism>
<keyword evidence="3" id="KW-1185">Reference proteome</keyword>
<dbReference type="AlphaFoldDB" id="A0A291GWV5"/>
<proteinExistence type="predicted"/>
<dbReference type="RefSeq" id="WP_096799142.1">
    <property type="nucleotide sequence ID" value="NZ_CP023564.1"/>
</dbReference>
<keyword evidence="2" id="KW-0808">Transferase</keyword>
<dbReference type="OrthoDB" id="9800454at2"/>
<dbReference type="SUPFAM" id="SSF53335">
    <property type="entry name" value="S-adenosyl-L-methionine-dependent methyltransferases"/>
    <property type="match status" value="1"/>
</dbReference>
<feature type="domain" description="Methyltransferase type 12" evidence="1">
    <location>
        <begin position="43"/>
        <end position="137"/>
    </location>
</feature>
<dbReference type="KEGG" id="bgg:CFK41_07780"/>
<dbReference type="InterPro" id="IPR013217">
    <property type="entry name" value="Methyltransf_12"/>
</dbReference>
<dbReference type="Proteomes" id="UP000217889">
    <property type="component" value="Chromosome"/>
</dbReference>
<sequence length="253" mass="27546">MDSPDAPPPVGSGSALTYNSPLSAERAERLVDRLARAAPSDVLDVGCSWAELLLDLLDAVPSAQGLGIDEHGPDIERGRESARRRGLEDRVQLEARPADETLPQADLVVNIGAFQAFGDVPTALSRLRELVRPQGRVLLGCEYWEHTPSDVELAALWEGTTAQESLLLPDLVDAAIAAGFRPLSTQTVTRQEWEDYESGHMAPLEQGLAANPEHPRAGAVREQLDQQRTIWLRGHRDLLGFAYLVLVPTDVPA</sequence>
<dbReference type="GO" id="GO:0032259">
    <property type="term" value="P:methylation"/>
    <property type="evidence" value="ECO:0007669"/>
    <property type="project" value="UniProtKB-KW"/>
</dbReference>
<gene>
    <name evidence="2" type="ORF">CFK41_07780</name>
</gene>
<dbReference type="GO" id="GO:0008168">
    <property type="term" value="F:methyltransferase activity"/>
    <property type="evidence" value="ECO:0007669"/>
    <property type="project" value="UniProtKB-KW"/>
</dbReference>
<protein>
    <submittedName>
        <fullName evidence="2">SAM-dependent methyltransferase</fullName>
    </submittedName>
</protein>
<keyword evidence="2" id="KW-0489">Methyltransferase</keyword>
<accession>A0A291GWV5</accession>
<evidence type="ECO:0000313" key="3">
    <source>
        <dbReference type="Proteomes" id="UP000217889"/>
    </source>
</evidence>
<evidence type="ECO:0000259" key="1">
    <source>
        <dbReference type="Pfam" id="PF08242"/>
    </source>
</evidence>